<dbReference type="EMBL" id="JAKKPZ010001142">
    <property type="protein sequence ID" value="KAI1690597.1"/>
    <property type="molecule type" value="Genomic_DNA"/>
</dbReference>
<comment type="caution">
    <text evidence="2">The sequence shown here is derived from an EMBL/GenBank/DDBJ whole genome shotgun (WGS) entry which is preliminary data.</text>
</comment>
<name>A0AAD4QUH6_9BILA</name>
<protein>
    <submittedName>
        <fullName evidence="2">Uncharacterized protein</fullName>
    </submittedName>
</protein>
<accession>A0AAD4QUH6</accession>
<keyword evidence="3" id="KW-1185">Reference proteome</keyword>
<feature type="compositionally biased region" description="Polar residues" evidence="1">
    <location>
        <begin position="141"/>
        <end position="153"/>
    </location>
</feature>
<feature type="region of interest" description="Disordered" evidence="1">
    <location>
        <begin position="140"/>
        <end position="163"/>
    </location>
</feature>
<organism evidence="2 3">
    <name type="scientific">Ditylenchus destructor</name>
    <dbReference type="NCBI Taxonomy" id="166010"/>
    <lineage>
        <taxon>Eukaryota</taxon>
        <taxon>Metazoa</taxon>
        <taxon>Ecdysozoa</taxon>
        <taxon>Nematoda</taxon>
        <taxon>Chromadorea</taxon>
        <taxon>Rhabditida</taxon>
        <taxon>Tylenchina</taxon>
        <taxon>Tylenchomorpha</taxon>
        <taxon>Sphaerularioidea</taxon>
        <taxon>Anguinidae</taxon>
        <taxon>Anguininae</taxon>
        <taxon>Ditylenchus</taxon>
    </lineage>
</organism>
<evidence type="ECO:0000256" key="1">
    <source>
        <dbReference type="SAM" id="MobiDB-lite"/>
    </source>
</evidence>
<evidence type="ECO:0000313" key="3">
    <source>
        <dbReference type="Proteomes" id="UP001201812"/>
    </source>
</evidence>
<dbReference type="Gene3D" id="3.30.160.60">
    <property type="entry name" value="Classic Zinc Finger"/>
    <property type="match status" value="1"/>
</dbReference>
<evidence type="ECO:0000313" key="2">
    <source>
        <dbReference type="EMBL" id="KAI1690597.1"/>
    </source>
</evidence>
<gene>
    <name evidence="2" type="ORF">DdX_22406</name>
</gene>
<dbReference type="Proteomes" id="UP001201812">
    <property type="component" value="Unassembled WGS sequence"/>
</dbReference>
<proteinExistence type="predicted"/>
<dbReference type="AlphaFoldDB" id="A0AAD4QUH6"/>
<reference evidence="2" key="1">
    <citation type="submission" date="2022-01" db="EMBL/GenBank/DDBJ databases">
        <title>Genome Sequence Resource for Two Populations of Ditylenchus destructor, the Migratory Endoparasitic Phytonematode.</title>
        <authorList>
            <person name="Zhang H."/>
            <person name="Lin R."/>
            <person name="Xie B."/>
        </authorList>
    </citation>
    <scope>NUCLEOTIDE SEQUENCE</scope>
    <source>
        <strain evidence="2">BazhouSP</strain>
    </source>
</reference>
<feature type="compositionally biased region" description="Acidic residues" evidence="1">
    <location>
        <begin position="154"/>
        <end position="163"/>
    </location>
</feature>
<sequence>MTSNTLHCHLCQAVLVDNESTIKQHISSFHLNYRPYYCRTCNEEGDSFKAATEERMDAHIAISHSSTNSGYLVVKDQMKETDLKAAIEECRRMSTLQLSPADTTVDWHQTPALNSPADIDENVQVERDSKEHLRRVFISLGGTSTDAGNSSTEMEQENPEVNF</sequence>